<dbReference type="CDD" id="cd04301">
    <property type="entry name" value="NAT_SF"/>
    <property type="match status" value="2"/>
</dbReference>
<feature type="domain" description="N-acetyltransferase" evidence="3">
    <location>
        <begin position="171"/>
        <end position="319"/>
    </location>
</feature>
<dbReference type="InterPro" id="IPR000182">
    <property type="entry name" value="GNAT_dom"/>
</dbReference>
<reference evidence="4 5" key="1">
    <citation type="submission" date="2019-03" db="EMBL/GenBank/DDBJ databases">
        <title>Genomic Encyclopedia of Type Strains, Phase IV (KMG-IV): sequencing the most valuable type-strain genomes for metagenomic binning, comparative biology and taxonomic classification.</title>
        <authorList>
            <person name="Goeker M."/>
        </authorList>
    </citation>
    <scope>NUCLEOTIDE SEQUENCE [LARGE SCALE GENOMIC DNA]</scope>
    <source>
        <strain evidence="4 5">DSM 45361</strain>
    </source>
</reference>
<dbReference type="SUPFAM" id="SSF55729">
    <property type="entry name" value="Acyl-CoA N-acyltransferases (Nat)"/>
    <property type="match status" value="2"/>
</dbReference>
<evidence type="ECO:0000256" key="2">
    <source>
        <dbReference type="ARBA" id="ARBA00023315"/>
    </source>
</evidence>
<dbReference type="InterPro" id="IPR016181">
    <property type="entry name" value="Acyl_CoA_acyltransferase"/>
</dbReference>
<dbReference type="PANTHER" id="PTHR43877:SF2">
    <property type="entry name" value="AMINOALKYLPHOSPHONATE N-ACETYLTRANSFERASE-RELATED"/>
    <property type="match status" value="1"/>
</dbReference>
<evidence type="ECO:0000256" key="1">
    <source>
        <dbReference type="ARBA" id="ARBA00022679"/>
    </source>
</evidence>
<accession>A0A4R6SBA0</accession>
<gene>
    <name evidence="4" type="ORF">EV186_103283</name>
</gene>
<organism evidence="4 5">
    <name type="scientific">Labedaea rhizosphaerae</name>
    <dbReference type="NCBI Taxonomy" id="598644"/>
    <lineage>
        <taxon>Bacteria</taxon>
        <taxon>Bacillati</taxon>
        <taxon>Actinomycetota</taxon>
        <taxon>Actinomycetes</taxon>
        <taxon>Pseudonocardiales</taxon>
        <taxon>Pseudonocardiaceae</taxon>
        <taxon>Labedaea</taxon>
    </lineage>
</organism>
<dbReference type="GO" id="GO:0016747">
    <property type="term" value="F:acyltransferase activity, transferring groups other than amino-acyl groups"/>
    <property type="evidence" value="ECO:0007669"/>
    <property type="project" value="InterPro"/>
</dbReference>
<dbReference type="Proteomes" id="UP000295444">
    <property type="component" value="Unassembled WGS sequence"/>
</dbReference>
<dbReference type="EMBL" id="SNXZ01000003">
    <property type="protein sequence ID" value="TDP97319.1"/>
    <property type="molecule type" value="Genomic_DNA"/>
</dbReference>
<dbReference type="PANTHER" id="PTHR43877">
    <property type="entry name" value="AMINOALKYLPHOSPHONATE N-ACETYLTRANSFERASE-RELATED-RELATED"/>
    <property type="match status" value="1"/>
</dbReference>
<evidence type="ECO:0000259" key="3">
    <source>
        <dbReference type="PROSITE" id="PS51186"/>
    </source>
</evidence>
<evidence type="ECO:0000313" key="5">
    <source>
        <dbReference type="Proteomes" id="UP000295444"/>
    </source>
</evidence>
<name>A0A4R6SBA0_LABRH</name>
<keyword evidence="1" id="KW-0808">Transferase</keyword>
<dbReference type="PROSITE" id="PS51186">
    <property type="entry name" value="GNAT"/>
    <property type="match status" value="2"/>
</dbReference>
<feature type="domain" description="N-acetyltransferase" evidence="3">
    <location>
        <begin position="3"/>
        <end position="165"/>
    </location>
</feature>
<dbReference type="AlphaFoldDB" id="A0A4R6SBA0"/>
<dbReference type="RefSeq" id="WP_133850539.1">
    <property type="nucleotide sequence ID" value="NZ_SNXZ01000003.1"/>
</dbReference>
<comment type="caution">
    <text evidence="4">The sequence shown here is derived from an EMBL/GenBank/DDBJ whole genome shotgun (WGS) entry which is preliminary data.</text>
</comment>
<protein>
    <submittedName>
        <fullName evidence="4">Mycothiol synthase</fullName>
    </submittedName>
</protein>
<dbReference type="Gene3D" id="3.40.630.30">
    <property type="match status" value="1"/>
</dbReference>
<evidence type="ECO:0000313" key="4">
    <source>
        <dbReference type="EMBL" id="TDP97319.1"/>
    </source>
</evidence>
<dbReference type="OrthoDB" id="9799092at2"/>
<keyword evidence="5" id="KW-1185">Reference proteome</keyword>
<dbReference type="InterPro" id="IPR050832">
    <property type="entry name" value="Bact_Acetyltransf"/>
</dbReference>
<keyword evidence="2" id="KW-0012">Acyltransferase</keyword>
<sequence length="319" mass="34621">MTEQWRPLTEADAKEWVRLVQAAEAVDRTGEHADADDFAELAHSARMDLATGSVGVFRGDELVAGGVAWIEPGARGPHRVSLDGVVHPDARRAGLGHRLLTELERLGHARHAATVPGLPLVLTVLCHDGNPGKAVMLAAAGYAPQRWFFDMRRELTDEPAAVPVPDGVRLVPYPVDDEPVRVAFNEFFAEHWGHADATAAAWHHTTHGHAARPDLSFLLHDQAGEIAAFVISHYFPADHEQSGVKELWIPHVGTRKSLRGKGLATALLVHAMRAARAAGFERAALSVDADNATGALGVYERVGFGVTSRWTSYGKRPER</sequence>
<dbReference type="Pfam" id="PF00583">
    <property type="entry name" value="Acetyltransf_1"/>
    <property type="match status" value="2"/>
</dbReference>
<proteinExistence type="predicted"/>